<proteinExistence type="predicted"/>
<evidence type="ECO:0000313" key="2">
    <source>
        <dbReference type="Proteomes" id="UP000663720"/>
    </source>
</evidence>
<reference evidence="1" key="1">
    <citation type="journal article" date="2021" name="Microb. Physiol.">
        <title>Proteogenomic Insights into the Physiology of Marine, Sulfate-Reducing, Filamentous Desulfonema limicola and Desulfonema magnum.</title>
        <authorList>
            <person name="Schnaars V."/>
            <person name="Wohlbrand L."/>
            <person name="Scheve S."/>
            <person name="Hinrichs C."/>
            <person name="Reinhardt R."/>
            <person name="Rabus R."/>
        </authorList>
    </citation>
    <scope>NUCLEOTIDE SEQUENCE</scope>
    <source>
        <strain evidence="1">5ac10</strain>
    </source>
</reference>
<dbReference type="Proteomes" id="UP000663720">
    <property type="component" value="Chromosome"/>
</dbReference>
<protein>
    <submittedName>
        <fullName evidence="1">Uncharacterized protein</fullName>
    </submittedName>
</protein>
<name>A0A975B4L7_9BACT</name>
<sequence>MNNYLSKIYLAKIYLAKIYLACELADHRRGRFLSSLLNTEPVDKDLLPETGILLFTGEHYQSLPEKQDEEMWKWCRQPGRVLLILPPYRETKICINTDWTAVYRNKEPDSANHVFADKTASEVIFEIQGQDGEFSRELGHEWSDFTINTRFIKQHSSSGIFAATCLPLWSISLLDNGENIRSWLEEFYKLAGKPSAATQDQQMENADLHIEPEDYSVLVCCYAWDEVTEKGILNLGDEMPVSVFDFEKLELSKRLLNLKTAGYIDNYKITKSGVKALELSPFWIYAQELKEAR</sequence>
<dbReference type="RefSeq" id="WP_207690521.1">
    <property type="nucleotide sequence ID" value="NZ_CP061799.1"/>
</dbReference>
<dbReference type="EMBL" id="CP061799">
    <property type="protein sequence ID" value="QTA78693.1"/>
    <property type="molecule type" value="Genomic_DNA"/>
</dbReference>
<dbReference type="AlphaFoldDB" id="A0A975B4L7"/>
<gene>
    <name evidence="1" type="ORF">dnl_09230</name>
</gene>
<accession>A0A975B4L7</accession>
<dbReference type="KEGG" id="dli:dnl_09230"/>
<evidence type="ECO:0000313" key="1">
    <source>
        <dbReference type="EMBL" id="QTA78693.1"/>
    </source>
</evidence>
<keyword evidence="2" id="KW-1185">Reference proteome</keyword>
<organism evidence="1 2">
    <name type="scientific">Desulfonema limicola</name>
    <dbReference type="NCBI Taxonomy" id="45656"/>
    <lineage>
        <taxon>Bacteria</taxon>
        <taxon>Pseudomonadati</taxon>
        <taxon>Thermodesulfobacteriota</taxon>
        <taxon>Desulfobacteria</taxon>
        <taxon>Desulfobacterales</taxon>
        <taxon>Desulfococcaceae</taxon>
        <taxon>Desulfonema</taxon>
    </lineage>
</organism>